<name>A0A8J2KVF9_9HEXA</name>
<evidence type="ECO:0000256" key="1">
    <source>
        <dbReference type="SAM" id="MobiDB-lite"/>
    </source>
</evidence>
<feature type="region of interest" description="Disordered" evidence="1">
    <location>
        <begin position="146"/>
        <end position="169"/>
    </location>
</feature>
<comment type="caution">
    <text evidence="2">The sequence shown here is derived from an EMBL/GenBank/DDBJ whole genome shotgun (WGS) entry which is preliminary data.</text>
</comment>
<accession>A0A8J2KVF9</accession>
<reference evidence="2" key="1">
    <citation type="submission" date="2021-06" db="EMBL/GenBank/DDBJ databases">
        <authorList>
            <person name="Hodson N. C."/>
            <person name="Mongue J. A."/>
            <person name="Jaron S. K."/>
        </authorList>
    </citation>
    <scope>NUCLEOTIDE SEQUENCE</scope>
</reference>
<dbReference type="Proteomes" id="UP000708208">
    <property type="component" value="Unassembled WGS sequence"/>
</dbReference>
<feature type="non-terminal residue" evidence="2">
    <location>
        <position position="224"/>
    </location>
</feature>
<dbReference type="EMBL" id="CAJVCH010462172">
    <property type="protein sequence ID" value="CAG7819864.1"/>
    <property type="molecule type" value="Genomic_DNA"/>
</dbReference>
<protein>
    <submittedName>
        <fullName evidence="2">Uncharacterized protein</fullName>
    </submittedName>
</protein>
<dbReference type="AlphaFoldDB" id="A0A8J2KVF9"/>
<keyword evidence="3" id="KW-1185">Reference proteome</keyword>
<sequence length="224" mass="25555">IAKMQEDCDLEDIPLIWDESFACEDVLRDENQKDVIGRRQFEGILSDPGRISGWMEDVDRNNNIKELGVDHSYTPRKKRRLASSKSDEIDVEIGNRSVSKDVQGRPVRLRRKLNGCLSMKHDRDSAVGMPKLDASNRELNNRELMTESRTSCRGVSHPPTLSPEAPVMSPATPAIKDSRDVSGNHLQEYYDDQTDTIILERYYFGELHGKPRTTPDPYKVLKVK</sequence>
<gene>
    <name evidence="2" type="ORF">AFUS01_LOCUS30285</name>
</gene>
<proteinExistence type="predicted"/>
<organism evidence="2 3">
    <name type="scientific">Allacma fusca</name>
    <dbReference type="NCBI Taxonomy" id="39272"/>
    <lineage>
        <taxon>Eukaryota</taxon>
        <taxon>Metazoa</taxon>
        <taxon>Ecdysozoa</taxon>
        <taxon>Arthropoda</taxon>
        <taxon>Hexapoda</taxon>
        <taxon>Collembola</taxon>
        <taxon>Symphypleona</taxon>
        <taxon>Sminthuridae</taxon>
        <taxon>Allacma</taxon>
    </lineage>
</organism>
<evidence type="ECO:0000313" key="3">
    <source>
        <dbReference type="Proteomes" id="UP000708208"/>
    </source>
</evidence>
<evidence type="ECO:0000313" key="2">
    <source>
        <dbReference type="EMBL" id="CAG7819864.1"/>
    </source>
</evidence>